<name>A0A1G6PI23_9PSEU</name>
<organism evidence="2 3">
    <name type="scientific">Actinokineospora iranica</name>
    <dbReference type="NCBI Taxonomy" id="1271860"/>
    <lineage>
        <taxon>Bacteria</taxon>
        <taxon>Bacillati</taxon>
        <taxon>Actinomycetota</taxon>
        <taxon>Actinomycetes</taxon>
        <taxon>Pseudonocardiales</taxon>
        <taxon>Pseudonocardiaceae</taxon>
        <taxon>Actinokineospora</taxon>
    </lineage>
</organism>
<dbReference type="OrthoDB" id="3838036at2"/>
<accession>A0A1G6PI23</accession>
<dbReference type="EMBL" id="FMZZ01000004">
    <property type="protein sequence ID" value="SDC79224.1"/>
    <property type="molecule type" value="Genomic_DNA"/>
</dbReference>
<evidence type="ECO:0000313" key="2">
    <source>
        <dbReference type="EMBL" id="SDC79224.1"/>
    </source>
</evidence>
<dbReference type="STRING" id="1271860.SAMN05216174_104290"/>
<reference evidence="3" key="1">
    <citation type="submission" date="2016-10" db="EMBL/GenBank/DDBJ databases">
        <authorList>
            <person name="Varghese N."/>
            <person name="Submissions S."/>
        </authorList>
    </citation>
    <scope>NUCLEOTIDE SEQUENCE [LARGE SCALE GENOMIC DNA]</scope>
    <source>
        <strain evidence="3">IBRC-M 10403</strain>
    </source>
</reference>
<feature type="domain" description="TIR" evidence="1">
    <location>
        <begin position="9"/>
        <end position="167"/>
    </location>
</feature>
<dbReference type="InterPro" id="IPR000157">
    <property type="entry name" value="TIR_dom"/>
</dbReference>
<dbReference type="SMART" id="SM00255">
    <property type="entry name" value="TIR"/>
    <property type="match status" value="1"/>
</dbReference>
<dbReference type="InterPro" id="IPR035897">
    <property type="entry name" value="Toll_tir_struct_dom_sf"/>
</dbReference>
<evidence type="ECO:0000259" key="1">
    <source>
        <dbReference type="SMART" id="SM00255"/>
    </source>
</evidence>
<dbReference type="Pfam" id="PF13676">
    <property type="entry name" value="TIR_2"/>
    <property type="match status" value="1"/>
</dbReference>
<dbReference type="Gene3D" id="3.40.50.10140">
    <property type="entry name" value="Toll/interleukin-1 receptor homology (TIR) domain"/>
    <property type="match status" value="1"/>
</dbReference>
<dbReference type="GO" id="GO:0007165">
    <property type="term" value="P:signal transduction"/>
    <property type="evidence" value="ECO:0007669"/>
    <property type="project" value="InterPro"/>
</dbReference>
<protein>
    <submittedName>
        <fullName evidence="2">TIR domain-containing protein</fullName>
    </submittedName>
</protein>
<sequence>MSVDNAEYRYDVCLSFAGERRAYVERVAAALKARDVRVFYDTYEQANLWGVDLFEHLDKVYGSWSHFCVLFASREYAEKVWTSHERKSAQARAVRTKGDYILPARFDRTEIPGLRDTLGYIDLTGLEPEKLAELVVAKLCGAGVSLGQSAVDARPRFAQTPRSRAEIERLVATRHACWEYLLFGGEVLVGRQDMHAKLMDHEMGFATPGDRAYSAEEAEDRLRELMGEPLAILENLMRVFDERVQVLIFGRLGEAGDADKIRHAAGRFVRVFDELVDWALRTRGIRAPDEFGDVFQKAAAIADRPIAQINSFVDAFVSRIDRIPELVESGRSDRVEVAVPLEIAPDPVAIAELEAEINRVFERLPR</sequence>
<dbReference type="AlphaFoldDB" id="A0A1G6PI23"/>
<evidence type="ECO:0000313" key="3">
    <source>
        <dbReference type="Proteomes" id="UP000199501"/>
    </source>
</evidence>
<dbReference type="SUPFAM" id="SSF52200">
    <property type="entry name" value="Toll/Interleukin receptor TIR domain"/>
    <property type="match status" value="1"/>
</dbReference>
<dbReference type="Proteomes" id="UP000199501">
    <property type="component" value="Unassembled WGS sequence"/>
</dbReference>
<proteinExistence type="predicted"/>
<dbReference type="RefSeq" id="WP_091449938.1">
    <property type="nucleotide sequence ID" value="NZ_FMZZ01000004.1"/>
</dbReference>
<gene>
    <name evidence="2" type="ORF">SAMN05216174_104290</name>
</gene>
<keyword evidence="3" id="KW-1185">Reference proteome</keyword>